<dbReference type="EMBL" id="JXLH01000040">
    <property type="protein sequence ID" value="KJY54065.1"/>
    <property type="molecule type" value="Genomic_DNA"/>
</dbReference>
<dbReference type="CDD" id="cd00118">
    <property type="entry name" value="LysM"/>
    <property type="match status" value="1"/>
</dbReference>
<gene>
    <name evidence="2" type="ORF">JF75_19690</name>
</gene>
<dbReference type="HOGENOM" id="CLU_1097472_0_0_9"/>
<evidence type="ECO:0000313" key="3">
    <source>
        <dbReference type="Proteomes" id="UP000033612"/>
    </source>
</evidence>
<dbReference type="Proteomes" id="UP000033612">
    <property type="component" value="Plasmid pHma2p2"/>
</dbReference>
<dbReference type="InterPro" id="IPR036779">
    <property type="entry name" value="LysM_dom_sf"/>
</dbReference>
<sequence length="246" mass="28395">MSTYPRIAWATAMTPSRTEHYQNLLKHKVKDVVICLHLSGFKKYETGEIHTKVARETGMRIHAGLITNLANPLEDTRCFYRAYRELNYTSDAKVSIFCLKTYVVTNREKRLQELLRYLSCFIDKENIDVAFNKADLTHHFNQETVKDFNLTVFNPGGLNAGVKNAGTWIYSNTLESNTQYLGYDFYGFYTGNKSYQLSLDNEYIARPGDTWVTVATRHNIWLPELLKLNNAQYKDLVVPGQIIKIT</sequence>
<evidence type="ECO:0000259" key="1">
    <source>
        <dbReference type="PROSITE" id="PS51782"/>
    </source>
</evidence>
<keyword evidence="3" id="KW-1185">Reference proteome</keyword>
<dbReference type="RefSeq" id="WP_046333034.1">
    <property type="nucleotide sequence ID" value="NZ_JBHTBO010000029.1"/>
</dbReference>
<name>A0A0F4L5Z0_9LACO</name>
<dbReference type="SUPFAM" id="SSF54106">
    <property type="entry name" value="LysM domain"/>
    <property type="match status" value="1"/>
</dbReference>
<evidence type="ECO:0000313" key="2">
    <source>
        <dbReference type="EMBL" id="KJY54065.1"/>
    </source>
</evidence>
<proteinExistence type="predicted"/>
<comment type="caution">
    <text evidence="2">The sequence shown here is derived from an EMBL/GenBank/DDBJ whole genome shotgun (WGS) entry which is preliminary data.</text>
</comment>
<dbReference type="InterPro" id="IPR018392">
    <property type="entry name" value="LysM"/>
</dbReference>
<protein>
    <recommendedName>
        <fullName evidence="1">LysM domain-containing protein</fullName>
    </recommendedName>
</protein>
<dbReference type="PROSITE" id="PS51782">
    <property type="entry name" value="LYSM"/>
    <property type="match status" value="1"/>
</dbReference>
<reference evidence="2" key="1">
    <citation type="submission" date="2015-01" db="EMBL/GenBank/DDBJ databases">
        <title>Comparative genomics of the lactic acid bacteria isolated from the honey bee gut.</title>
        <authorList>
            <person name="Ellegaard K.M."/>
            <person name="Tamarit D."/>
            <person name="Javelind E."/>
            <person name="Olofsson T."/>
            <person name="Andersson S.G."/>
            <person name="Vasquez A."/>
        </authorList>
    </citation>
    <scope>NUCLEOTIDE SEQUENCE [LARGE SCALE GENOMIC DNA]</scope>
    <source>
        <strain evidence="2">Hma2</strain>
        <plasmid evidence="2">pHma2p2</plasmid>
    </source>
</reference>
<dbReference type="SMART" id="SM00257">
    <property type="entry name" value="LysM"/>
    <property type="match status" value="1"/>
</dbReference>
<dbReference type="OrthoDB" id="2327954at2"/>
<feature type="domain" description="LysM" evidence="1">
    <location>
        <begin position="201"/>
        <end position="245"/>
    </location>
</feature>
<dbReference type="PATRIC" id="fig|1218506.3.peg.18"/>
<organism evidence="2 3">
    <name type="scientific">Lactobacillus kimbladii</name>
    <dbReference type="NCBI Taxonomy" id="1218506"/>
    <lineage>
        <taxon>Bacteria</taxon>
        <taxon>Bacillati</taxon>
        <taxon>Bacillota</taxon>
        <taxon>Bacilli</taxon>
        <taxon>Lactobacillales</taxon>
        <taxon>Lactobacillaceae</taxon>
        <taxon>Lactobacillus</taxon>
    </lineage>
</organism>
<dbReference type="AlphaFoldDB" id="A0A0F4L5Z0"/>
<keyword evidence="2" id="KW-0614">Plasmid</keyword>
<dbReference type="Pfam" id="PF01476">
    <property type="entry name" value="LysM"/>
    <property type="match status" value="1"/>
</dbReference>
<dbReference type="Gene3D" id="3.10.350.10">
    <property type="entry name" value="LysM domain"/>
    <property type="match status" value="1"/>
</dbReference>
<accession>A0A0F4L5Z0</accession>
<geneLocation type="plasmid" evidence="2 3">
    <name>pHma2p2</name>
</geneLocation>